<dbReference type="InParanoid" id="A0A2V0NW46"/>
<evidence type="ECO:0000256" key="6">
    <source>
        <dbReference type="SAM" id="Phobius"/>
    </source>
</evidence>
<evidence type="ECO:0000256" key="4">
    <source>
        <dbReference type="ARBA" id="ARBA00023136"/>
    </source>
</evidence>
<feature type="transmembrane region" description="Helical" evidence="6">
    <location>
        <begin position="202"/>
        <end position="221"/>
    </location>
</feature>
<reference evidence="8 9" key="1">
    <citation type="journal article" date="2018" name="Sci. Rep.">
        <title>Raphidocelis subcapitata (=Pseudokirchneriella subcapitata) provides an insight into genome evolution and environmental adaptations in the Sphaeropleales.</title>
        <authorList>
            <person name="Suzuki S."/>
            <person name="Yamaguchi H."/>
            <person name="Nakajima N."/>
            <person name="Kawachi M."/>
        </authorList>
    </citation>
    <scope>NUCLEOTIDE SEQUENCE [LARGE SCALE GENOMIC DNA]</scope>
    <source>
        <strain evidence="8 9">NIES-35</strain>
    </source>
</reference>
<name>A0A2V0NW46_9CHLO</name>
<feature type="region of interest" description="Disordered" evidence="5">
    <location>
        <begin position="1"/>
        <end position="49"/>
    </location>
</feature>
<dbReference type="PANTHER" id="PTHR11132">
    <property type="entry name" value="SOLUTE CARRIER FAMILY 35"/>
    <property type="match status" value="1"/>
</dbReference>
<feature type="compositionally biased region" description="Basic and acidic residues" evidence="5">
    <location>
        <begin position="1"/>
        <end position="14"/>
    </location>
</feature>
<feature type="transmembrane region" description="Helical" evidence="6">
    <location>
        <begin position="55"/>
        <end position="74"/>
    </location>
</feature>
<feature type="transmembrane region" description="Helical" evidence="6">
    <location>
        <begin position="86"/>
        <end position="108"/>
    </location>
</feature>
<evidence type="ECO:0000313" key="9">
    <source>
        <dbReference type="Proteomes" id="UP000247498"/>
    </source>
</evidence>
<organism evidence="8 9">
    <name type="scientific">Raphidocelis subcapitata</name>
    <dbReference type="NCBI Taxonomy" id="307507"/>
    <lineage>
        <taxon>Eukaryota</taxon>
        <taxon>Viridiplantae</taxon>
        <taxon>Chlorophyta</taxon>
        <taxon>core chlorophytes</taxon>
        <taxon>Chlorophyceae</taxon>
        <taxon>CS clade</taxon>
        <taxon>Sphaeropleales</taxon>
        <taxon>Selenastraceae</taxon>
        <taxon>Raphidocelis</taxon>
    </lineage>
</organism>
<dbReference type="InterPro" id="IPR004853">
    <property type="entry name" value="Sugar_P_trans_dom"/>
</dbReference>
<sequence>MSLPISDRRARDRAASNGGASNGGAASAAGAARDASPDGKPRAPSPRAQRQRERVLLVVMAAAWIAASSTAIIINKQILVDMQFPFPSLVASLGMIGAWLAATAACRVPGLVPRGGREVSARLILTRVAPTGFAMAMAIYTGNSVYLFLSVAFVQMLKALTPVATLAVGCAFGHERPSPRLMAAVGLIAAGVMAASHGEGRFSGVGVAIMLSSVGAEALRLNIMQALMSSSRAPRLHPLEALMYLAPACAAVLLIVAAATELPRAIAAGKLAIPAARPWPFVASAASGFALNAASFAVVSLSSALTLKVLAICKDVGLVVFGTLVLGEAVGRGQAIGYAISVTGVVWYNVIKANEAGARDGGGGAEAGGDDGPKAALLPSAPRAVGAGGAALGALRARLVARLRRLLGAGKEEPPKGERRSGGGDGGGGGSGGDDVAISIGGALARAASGGGGGGGGALRGTSGGGGGGGAAAALPAAAMKRLASIPERSGGAPNAVNGGSGGSGVERPRSPQPS</sequence>
<keyword evidence="9" id="KW-1185">Reference proteome</keyword>
<feature type="region of interest" description="Disordered" evidence="5">
    <location>
        <begin position="449"/>
        <end position="515"/>
    </location>
</feature>
<dbReference type="SUPFAM" id="SSF103481">
    <property type="entry name" value="Multidrug resistance efflux transporter EmrE"/>
    <property type="match status" value="2"/>
</dbReference>
<dbReference type="OrthoDB" id="544089at2759"/>
<dbReference type="Proteomes" id="UP000247498">
    <property type="component" value="Unassembled WGS sequence"/>
</dbReference>
<evidence type="ECO:0000256" key="1">
    <source>
        <dbReference type="ARBA" id="ARBA00004141"/>
    </source>
</evidence>
<proteinExistence type="predicted"/>
<gene>
    <name evidence="8" type="ORF">Rsub_04951</name>
</gene>
<keyword evidence="4 6" id="KW-0472">Membrane</keyword>
<feature type="transmembrane region" description="Helical" evidence="6">
    <location>
        <begin position="241"/>
        <end position="259"/>
    </location>
</feature>
<feature type="region of interest" description="Disordered" evidence="5">
    <location>
        <begin position="408"/>
        <end position="435"/>
    </location>
</feature>
<feature type="compositionally biased region" description="Basic and acidic residues" evidence="5">
    <location>
        <begin position="410"/>
        <end position="422"/>
    </location>
</feature>
<feature type="compositionally biased region" description="Gly residues" evidence="5">
    <location>
        <begin position="423"/>
        <end position="433"/>
    </location>
</feature>
<dbReference type="Pfam" id="PF03151">
    <property type="entry name" value="TPT"/>
    <property type="match status" value="1"/>
</dbReference>
<feature type="compositionally biased region" description="Low complexity" evidence="5">
    <location>
        <begin position="15"/>
        <end position="34"/>
    </location>
</feature>
<evidence type="ECO:0000256" key="2">
    <source>
        <dbReference type="ARBA" id="ARBA00022692"/>
    </source>
</evidence>
<feature type="transmembrane region" description="Helical" evidence="6">
    <location>
        <begin position="279"/>
        <end position="301"/>
    </location>
</feature>
<protein>
    <recommendedName>
        <fullName evidence="7">Sugar phosphate transporter domain-containing protein</fullName>
    </recommendedName>
</protein>
<keyword evidence="3 6" id="KW-1133">Transmembrane helix</keyword>
<comment type="subcellular location">
    <subcellularLocation>
        <location evidence="1">Membrane</location>
        <topology evidence="1">Multi-pass membrane protein</topology>
    </subcellularLocation>
</comment>
<evidence type="ECO:0000313" key="8">
    <source>
        <dbReference type="EMBL" id="GBF91846.1"/>
    </source>
</evidence>
<accession>A0A2V0NW46</accession>
<evidence type="ECO:0000256" key="5">
    <source>
        <dbReference type="SAM" id="MobiDB-lite"/>
    </source>
</evidence>
<keyword evidence="2 6" id="KW-0812">Transmembrane</keyword>
<dbReference type="GO" id="GO:0016020">
    <property type="term" value="C:membrane"/>
    <property type="evidence" value="ECO:0007669"/>
    <property type="project" value="UniProtKB-SubCell"/>
</dbReference>
<evidence type="ECO:0000256" key="3">
    <source>
        <dbReference type="ARBA" id="ARBA00022989"/>
    </source>
</evidence>
<dbReference type="EMBL" id="BDRX01000027">
    <property type="protein sequence ID" value="GBF91846.1"/>
    <property type="molecule type" value="Genomic_DNA"/>
</dbReference>
<dbReference type="InterPro" id="IPR050186">
    <property type="entry name" value="TPT_transporter"/>
</dbReference>
<feature type="compositionally biased region" description="Gly residues" evidence="5">
    <location>
        <begin position="449"/>
        <end position="471"/>
    </location>
</feature>
<comment type="caution">
    <text evidence="8">The sequence shown here is derived from an EMBL/GenBank/DDBJ whole genome shotgun (WGS) entry which is preliminary data.</text>
</comment>
<feature type="domain" description="Sugar phosphate transporter" evidence="7">
    <location>
        <begin position="57"/>
        <end position="349"/>
    </location>
</feature>
<dbReference type="InterPro" id="IPR037185">
    <property type="entry name" value="EmrE-like"/>
</dbReference>
<dbReference type="AlphaFoldDB" id="A0A2V0NW46"/>
<evidence type="ECO:0000259" key="7">
    <source>
        <dbReference type="Pfam" id="PF03151"/>
    </source>
</evidence>